<dbReference type="AlphaFoldDB" id="A0A3M8D2U8"/>
<evidence type="ECO:0000256" key="2">
    <source>
        <dbReference type="SAM" id="Phobius"/>
    </source>
</evidence>
<evidence type="ECO:0000313" key="3">
    <source>
        <dbReference type="EMBL" id="RNB81777.1"/>
    </source>
</evidence>
<feature type="transmembrane region" description="Helical" evidence="2">
    <location>
        <begin position="6"/>
        <end position="21"/>
    </location>
</feature>
<evidence type="ECO:0000313" key="4">
    <source>
        <dbReference type="Proteomes" id="UP000269573"/>
    </source>
</evidence>
<feature type="transmembrane region" description="Helical" evidence="2">
    <location>
        <begin position="28"/>
        <end position="48"/>
    </location>
</feature>
<accession>A0A3M8D2U8</accession>
<gene>
    <name evidence="3" type="ORF">EDM59_21940</name>
</gene>
<protein>
    <recommendedName>
        <fullName evidence="5">Tetratricopeptide repeat protein</fullName>
    </recommendedName>
</protein>
<proteinExistence type="predicted"/>
<dbReference type="Proteomes" id="UP000269573">
    <property type="component" value="Unassembled WGS sequence"/>
</dbReference>
<keyword evidence="2" id="KW-1133">Transmembrane helix</keyword>
<reference evidence="3 4" key="1">
    <citation type="submission" date="2018-10" db="EMBL/GenBank/DDBJ databases">
        <title>Phylogenomics of Brevibacillus.</title>
        <authorList>
            <person name="Dunlap C."/>
        </authorList>
    </citation>
    <scope>NUCLEOTIDE SEQUENCE [LARGE SCALE GENOMIC DNA]</scope>
    <source>
        <strain evidence="3 4">JCM 15774</strain>
    </source>
</reference>
<evidence type="ECO:0000256" key="1">
    <source>
        <dbReference type="SAM" id="MobiDB-lite"/>
    </source>
</evidence>
<sequence length="463" mass="50732">MIATEIIGLTALVLVLIFFYTRKLFHKLRSLFILVLAFASAGLVGYSSASSIGIGWTVSLALFIFLGVAVTVIYLHRREDRQIEEHFELALKSEQALSLGSIDAIPPELITVSAPLPFNPEPELLEIYQALPPIEEIEVENGEKEPMPKPWESPVAVETVAEKVLEATEVLVGEVELDVQEELNLEQELATEAAVVSEIDAPGIPVEITEQEAMSSDTAEVELVAERGMGDHTEAEMNIVSDAAAVAAAEVKTVPETATVIDDSVETSPKTPSETIAEPESSSEELESFEASNDSAKLESTGVPTEKAIPLSSPSPGNISVVPVDRERIQTLSENAEKALQRGDFLRAYQSLREALSFAAPPTAAYILSRQLVQVLNEMGLYQESISVMEKTLREYPSLSAKKRDEFSAQIAYLEALIHQLQLENKRNLSWSSVPPAIHQKVLMHYRSLFPSKCENTPAIPFH</sequence>
<keyword evidence="2" id="KW-0812">Transmembrane</keyword>
<feature type="region of interest" description="Disordered" evidence="1">
    <location>
        <begin position="261"/>
        <end position="300"/>
    </location>
</feature>
<keyword evidence="4" id="KW-1185">Reference proteome</keyword>
<dbReference type="EMBL" id="RHHU01000014">
    <property type="protein sequence ID" value="RNB81777.1"/>
    <property type="molecule type" value="Genomic_DNA"/>
</dbReference>
<organism evidence="3 4">
    <name type="scientific">Brevibacillus nitrificans</name>
    <dbReference type="NCBI Taxonomy" id="651560"/>
    <lineage>
        <taxon>Bacteria</taxon>
        <taxon>Bacillati</taxon>
        <taxon>Bacillota</taxon>
        <taxon>Bacilli</taxon>
        <taxon>Bacillales</taxon>
        <taxon>Paenibacillaceae</taxon>
        <taxon>Brevibacillus</taxon>
    </lineage>
</organism>
<comment type="caution">
    <text evidence="3">The sequence shown here is derived from an EMBL/GenBank/DDBJ whole genome shotgun (WGS) entry which is preliminary data.</text>
</comment>
<feature type="transmembrane region" description="Helical" evidence="2">
    <location>
        <begin position="54"/>
        <end position="75"/>
    </location>
</feature>
<evidence type="ECO:0008006" key="5">
    <source>
        <dbReference type="Google" id="ProtNLM"/>
    </source>
</evidence>
<keyword evidence="2" id="KW-0472">Membrane</keyword>
<name>A0A3M8D2U8_9BACL</name>
<dbReference type="RefSeq" id="WP_122925576.1">
    <property type="nucleotide sequence ID" value="NZ_RHHU01000014.1"/>
</dbReference>